<reference evidence="1 2" key="1">
    <citation type="submission" date="2017-09" db="EMBL/GenBank/DDBJ databases">
        <title>Whole genomes of Flavobacteriaceae.</title>
        <authorList>
            <person name="Stine C."/>
            <person name="Li C."/>
            <person name="Tadesse D."/>
        </authorList>
    </citation>
    <scope>NUCLEOTIDE SEQUENCE [LARGE SCALE GENOMIC DNA]</scope>
    <source>
        <strain evidence="1 2">ATCC 35036</strain>
    </source>
</reference>
<dbReference type="EMBL" id="PCMW01000038">
    <property type="protein sequence ID" value="PDS24709.1"/>
    <property type="molecule type" value="Genomic_DNA"/>
</dbReference>
<accession>A0A2H3KBZ7</accession>
<dbReference type="Proteomes" id="UP000220828">
    <property type="component" value="Unassembled WGS sequence"/>
</dbReference>
<sequence length="103" mass="12080">MVFFFSISRNLPSEANSRVRDSSGNPFFGWVRAFSARAPPKKRLFHNIIFHLEFNERCLERIARPLGNAQKNSCFWLVVFFLEIGPKTKPETNKLLIIYFDIK</sequence>
<organism evidence="1 2">
    <name type="scientific">Flavobacterium branchiophilum</name>
    <dbReference type="NCBI Taxonomy" id="55197"/>
    <lineage>
        <taxon>Bacteria</taxon>
        <taxon>Pseudomonadati</taxon>
        <taxon>Bacteroidota</taxon>
        <taxon>Flavobacteriia</taxon>
        <taxon>Flavobacteriales</taxon>
        <taxon>Flavobacteriaceae</taxon>
        <taxon>Flavobacterium</taxon>
    </lineage>
</organism>
<name>A0A2H3KBZ7_9FLAO</name>
<evidence type="ECO:0000313" key="2">
    <source>
        <dbReference type="Proteomes" id="UP000220828"/>
    </source>
</evidence>
<protein>
    <submittedName>
        <fullName evidence="1">Uncharacterized protein</fullName>
    </submittedName>
</protein>
<gene>
    <name evidence="1" type="ORF">B0A77_07175</name>
</gene>
<dbReference type="AlphaFoldDB" id="A0A2H3KBZ7"/>
<proteinExistence type="predicted"/>
<comment type="caution">
    <text evidence="1">The sequence shown here is derived from an EMBL/GenBank/DDBJ whole genome shotgun (WGS) entry which is preliminary data.</text>
</comment>
<evidence type="ECO:0000313" key="1">
    <source>
        <dbReference type="EMBL" id="PDS24709.1"/>
    </source>
</evidence>